<name>A0A0N9I2F4_9PSEU</name>
<evidence type="ECO:0000256" key="1">
    <source>
        <dbReference type="ARBA" id="ARBA00004496"/>
    </source>
</evidence>
<evidence type="ECO:0000313" key="6">
    <source>
        <dbReference type="Proteomes" id="UP000063699"/>
    </source>
</evidence>
<evidence type="ECO:0000313" key="5">
    <source>
        <dbReference type="EMBL" id="ALG08633.1"/>
    </source>
</evidence>
<dbReference type="Pfam" id="PF14011">
    <property type="entry name" value="ESX-1_EspG"/>
    <property type="match status" value="1"/>
</dbReference>
<evidence type="ECO:0000256" key="4">
    <source>
        <dbReference type="ARBA" id="ARBA00023186"/>
    </source>
</evidence>
<organism evidence="5 6">
    <name type="scientific">Kibdelosporangium phytohabitans</name>
    <dbReference type="NCBI Taxonomy" id="860235"/>
    <lineage>
        <taxon>Bacteria</taxon>
        <taxon>Bacillati</taxon>
        <taxon>Actinomycetota</taxon>
        <taxon>Actinomycetes</taxon>
        <taxon>Pseudonocardiales</taxon>
        <taxon>Pseudonocardiaceae</taxon>
        <taxon>Kibdelosporangium</taxon>
    </lineage>
</organism>
<evidence type="ECO:0000256" key="2">
    <source>
        <dbReference type="ARBA" id="ARBA00006411"/>
    </source>
</evidence>
<dbReference type="Proteomes" id="UP000063699">
    <property type="component" value="Chromosome"/>
</dbReference>
<evidence type="ECO:0000256" key="3">
    <source>
        <dbReference type="ARBA" id="ARBA00022490"/>
    </source>
</evidence>
<dbReference type="AlphaFoldDB" id="A0A0N9I2F4"/>
<keyword evidence="4" id="KW-0143">Chaperone</keyword>
<comment type="similarity">
    <text evidence="2">Belongs to the EspG family.</text>
</comment>
<dbReference type="RefSeq" id="WP_054290540.1">
    <property type="nucleotide sequence ID" value="NZ_CP012752.1"/>
</dbReference>
<sequence>MTGDDGWVSFGPVELDLLAAHAGVPMPFPLRVPSFGRIAGEREVLLAAAGLTLQARGLADAHGPVATAAEVVAALREHRGTVDLVVIGPDGPVGVVAMVYRSMALVCRQRLSGDLTSTVEIRRVEQTALAEELIGMVPERPPAVSMPISLPPGVVRSALRIAGDGADAATTEQRLRDLVRDRGGDPGVLERLTGLIAALTGRGQLGATRRTGLSPAARAGTELSWLDGPRGRVRVGRAKDGWVSVNPLRHNDLRFAVHELALIARKENDEHSGSSTVAHAL</sequence>
<dbReference type="STRING" id="860235.AOZ06_18445"/>
<dbReference type="EMBL" id="CP012752">
    <property type="protein sequence ID" value="ALG08633.1"/>
    <property type="molecule type" value="Genomic_DNA"/>
</dbReference>
<proteinExistence type="inferred from homology"/>
<gene>
    <name evidence="5" type="ORF">AOZ06_18445</name>
</gene>
<keyword evidence="6" id="KW-1185">Reference proteome</keyword>
<accession>A0A0N9I2F4</accession>
<reference evidence="5 6" key="1">
    <citation type="submission" date="2015-07" db="EMBL/GenBank/DDBJ databases">
        <title>Genome sequencing of Kibdelosporangium phytohabitans.</title>
        <authorList>
            <person name="Qin S."/>
            <person name="Xing K."/>
        </authorList>
    </citation>
    <scope>NUCLEOTIDE SEQUENCE [LARGE SCALE GENOMIC DNA]</scope>
    <source>
        <strain evidence="5 6">KLBMP1111</strain>
    </source>
</reference>
<dbReference type="InterPro" id="IPR025734">
    <property type="entry name" value="EspG"/>
</dbReference>
<comment type="subcellular location">
    <subcellularLocation>
        <location evidence="1">Cytoplasm</location>
    </subcellularLocation>
</comment>
<dbReference type="KEGG" id="kphy:AOZ06_18445"/>
<dbReference type="OrthoDB" id="3680115at2"/>
<protein>
    <submittedName>
        <fullName evidence="5">Cytochrome C biogenesis protein</fullName>
    </submittedName>
</protein>
<keyword evidence="3" id="KW-0963">Cytoplasm</keyword>